<accession>A0A7S3VF24</accession>
<evidence type="ECO:0000256" key="6">
    <source>
        <dbReference type="ARBA" id="ARBA00023136"/>
    </source>
</evidence>
<evidence type="ECO:0000256" key="2">
    <source>
        <dbReference type="ARBA" id="ARBA00005227"/>
    </source>
</evidence>
<keyword evidence="5" id="KW-1133">Transmembrane helix</keyword>
<dbReference type="PANTHER" id="PTHR10766:SF111">
    <property type="entry name" value="TRANSMEMBRANE 9 SUPERFAMILY MEMBER 2"/>
    <property type="match status" value="1"/>
</dbReference>
<keyword evidence="3" id="KW-0812">Transmembrane</keyword>
<comment type="similarity">
    <text evidence="2 7">Belongs to the nonaspanin (TM9SF) (TC 9.A.2) family.</text>
</comment>
<gene>
    <name evidence="8" type="ORF">CDEB00056_LOCUS20100</name>
</gene>
<keyword evidence="4 7" id="KW-0732">Signal</keyword>
<evidence type="ECO:0000256" key="7">
    <source>
        <dbReference type="RuleBase" id="RU363079"/>
    </source>
</evidence>
<evidence type="ECO:0000256" key="1">
    <source>
        <dbReference type="ARBA" id="ARBA00004141"/>
    </source>
</evidence>
<proteinExistence type="inferred from homology"/>
<dbReference type="Pfam" id="PF02990">
    <property type="entry name" value="EMP70"/>
    <property type="match status" value="1"/>
</dbReference>
<sequence length="195" mass="22165">MLKSSTLLIAALAAIHVVNSNGLYLPDRVAPRSFQAGEEVDLKVNTLTSIHDRLFPIDYYSLPFCHPPPESSITMDSENLGQFLSGDRIYNSPYKIKMQQDMYCEQVCIAHVGRIEARGSDMSPSKVQRAIKRNYHYNWIVDNLPSAFKMRVKENSVRVRVTGWVRGFKLLFESGVHPFIKYSHGFPIGFVAPTR</sequence>
<name>A0A7S3VF24_9STRA</name>
<protein>
    <recommendedName>
        <fullName evidence="7">Transmembrane 9 superfamily member</fullName>
    </recommendedName>
</protein>
<dbReference type="GO" id="GO:0072657">
    <property type="term" value="P:protein localization to membrane"/>
    <property type="evidence" value="ECO:0007669"/>
    <property type="project" value="TreeGrafter"/>
</dbReference>
<dbReference type="PANTHER" id="PTHR10766">
    <property type="entry name" value="TRANSMEMBRANE 9 SUPERFAMILY PROTEIN"/>
    <property type="match status" value="1"/>
</dbReference>
<evidence type="ECO:0000313" key="8">
    <source>
        <dbReference type="EMBL" id="CAE0475247.1"/>
    </source>
</evidence>
<dbReference type="GO" id="GO:0016020">
    <property type="term" value="C:membrane"/>
    <property type="evidence" value="ECO:0007669"/>
    <property type="project" value="UniProtKB-SubCell"/>
</dbReference>
<comment type="subcellular location">
    <subcellularLocation>
        <location evidence="1">Membrane</location>
        <topology evidence="1">Multi-pass membrane protein</topology>
    </subcellularLocation>
</comment>
<keyword evidence="6" id="KW-0472">Membrane</keyword>
<dbReference type="InterPro" id="IPR004240">
    <property type="entry name" value="EMP70"/>
</dbReference>
<feature type="signal peptide" evidence="7">
    <location>
        <begin position="1"/>
        <end position="20"/>
    </location>
</feature>
<reference evidence="8" key="1">
    <citation type="submission" date="2021-01" db="EMBL/GenBank/DDBJ databases">
        <authorList>
            <person name="Corre E."/>
            <person name="Pelletier E."/>
            <person name="Niang G."/>
            <person name="Scheremetjew M."/>
            <person name="Finn R."/>
            <person name="Kale V."/>
            <person name="Holt S."/>
            <person name="Cochrane G."/>
            <person name="Meng A."/>
            <person name="Brown T."/>
            <person name="Cohen L."/>
        </authorList>
    </citation>
    <scope>NUCLEOTIDE SEQUENCE</scope>
    <source>
        <strain evidence="8">MM31A-1</strain>
    </source>
</reference>
<dbReference type="GO" id="GO:0005737">
    <property type="term" value="C:cytoplasm"/>
    <property type="evidence" value="ECO:0007669"/>
    <property type="project" value="UniProtKB-ARBA"/>
</dbReference>
<evidence type="ECO:0000256" key="4">
    <source>
        <dbReference type="ARBA" id="ARBA00022729"/>
    </source>
</evidence>
<feature type="chain" id="PRO_5031609901" description="Transmembrane 9 superfamily member" evidence="7">
    <location>
        <begin position="21"/>
        <end position="195"/>
    </location>
</feature>
<dbReference type="EMBL" id="HBIO01026171">
    <property type="protein sequence ID" value="CAE0475247.1"/>
    <property type="molecule type" value="Transcribed_RNA"/>
</dbReference>
<dbReference type="AlphaFoldDB" id="A0A7S3VF24"/>
<evidence type="ECO:0000256" key="5">
    <source>
        <dbReference type="ARBA" id="ARBA00022989"/>
    </source>
</evidence>
<evidence type="ECO:0000256" key="3">
    <source>
        <dbReference type="ARBA" id="ARBA00022692"/>
    </source>
</evidence>
<organism evidence="8">
    <name type="scientific">Chaetoceros debilis</name>
    <dbReference type="NCBI Taxonomy" id="122233"/>
    <lineage>
        <taxon>Eukaryota</taxon>
        <taxon>Sar</taxon>
        <taxon>Stramenopiles</taxon>
        <taxon>Ochrophyta</taxon>
        <taxon>Bacillariophyta</taxon>
        <taxon>Coscinodiscophyceae</taxon>
        <taxon>Chaetocerotophycidae</taxon>
        <taxon>Chaetocerotales</taxon>
        <taxon>Chaetocerotaceae</taxon>
        <taxon>Chaetoceros</taxon>
    </lineage>
</organism>